<keyword evidence="1" id="KW-0175">Coiled coil</keyword>
<protein>
    <recommendedName>
        <fullName evidence="6">DUF3251 domain-containing protein</fullName>
    </recommendedName>
</protein>
<keyword evidence="3" id="KW-0472">Membrane</keyword>
<feature type="region of interest" description="Disordered" evidence="2">
    <location>
        <begin position="1"/>
        <end position="28"/>
    </location>
</feature>
<proteinExistence type="predicted"/>
<keyword evidence="5" id="KW-1185">Reference proteome</keyword>
<dbReference type="InterPro" id="IPR046703">
    <property type="entry name" value="DUF6776"/>
</dbReference>
<evidence type="ECO:0008006" key="6">
    <source>
        <dbReference type="Google" id="ProtNLM"/>
    </source>
</evidence>
<dbReference type="EMBL" id="JACDXW010000005">
    <property type="protein sequence ID" value="MCB5364094.1"/>
    <property type="molecule type" value="Genomic_DNA"/>
</dbReference>
<dbReference type="Pfam" id="PF20567">
    <property type="entry name" value="DUF6776"/>
    <property type="match status" value="1"/>
</dbReference>
<accession>A0ABS8CDI7</accession>
<keyword evidence="3" id="KW-0812">Transmembrane</keyword>
<reference evidence="4 5" key="1">
    <citation type="submission" date="2020-07" db="EMBL/GenBank/DDBJ databases">
        <title>Pusillimonas sp. nov., isolated from poultry manure in Taiwan.</title>
        <authorList>
            <person name="Lin S.-Y."/>
            <person name="Tang Y.-S."/>
            <person name="Young C.-C."/>
        </authorList>
    </citation>
    <scope>NUCLEOTIDE SEQUENCE [LARGE SCALE GENOMIC DNA]</scope>
    <source>
        <strain evidence="4 5">CC-YST705</strain>
    </source>
</reference>
<evidence type="ECO:0000256" key="3">
    <source>
        <dbReference type="SAM" id="Phobius"/>
    </source>
</evidence>
<gene>
    <name evidence="4" type="ORF">H0484_10095</name>
</gene>
<feature type="transmembrane region" description="Helical" evidence="3">
    <location>
        <begin position="37"/>
        <end position="55"/>
    </location>
</feature>
<comment type="caution">
    <text evidence="4">The sequence shown here is derived from an EMBL/GenBank/DDBJ whole genome shotgun (WGS) entry which is preliminary data.</text>
</comment>
<feature type="compositionally biased region" description="Low complexity" evidence="2">
    <location>
        <begin position="12"/>
        <end position="23"/>
    </location>
</feature>
<evidence type="ECO:0000256" key="2">
    <source>
        <dbReference type="SAM" id="MobiDB-lite"/>
    </source>
</evidence>
<sequence length="252" mass="27282">MATEDDEPLRSGPPSQGGSTPPTVLSSPGRGWLARHWAALLLGLIVGAVAAYVWGQQDLSARVELALADAKQTRQVLESELQAQRNRTENLQSQLLLEQGTRQGLETALKTAQAELGQAREKVAFFDQLLPSGPGGAVSVRGLDIVPQGAILSYRVLLTRQAPSSGTVFEGRLMFEAKGKQGGKEVELPLEFLADAKATEGSTERPVSFEWFLRQEGFLKLPPNFELTGLVLRVYEGKALRLSHTLDLPLAS</sequence>
<dbReference type="RefSeq" id="WP_226954476.1">
    <property type="nucleotide sequence ID" value="NZ_JACDXW010000005.1"/>
</dbReference>
<keyword evidence="3" id="KW-1133">Transmembrane helix</keyword>
<organism evidence="4 5">
    <name type="scientific">Mesopusillimonas faecipullorum</name>
    <dbReference type="NCBI Taxonomy" id="2755040"/>
    <lineage>
        <taxon>Bacteria</taxon>
        <taxon>Pseudomonadati</taxon>
        <taxon>Pseudomonadota</taxon>
        <taxon>Betaproteobacteria</taxon>
        <taxon>Burkholderiales</taxon>
        <taxon>Alcaligenaceae</taxon>
        <taxon>Mesopusillimonas</taxon>
    </lineage>
</organism>
<evidence type="ECO:0000313" key="5">
    <source>
        <dbReference type="Proteomes" id="UP000776983"/>
    </source>
</evidence>
<name>A0ABS8CDI7_9BURK</name>
<feature type="coiled-coil region" evidence="1">
    <location>
        <begin position="60"/>
        <end position="122"/>
    </location>
</feature>
<dbReference type="Proteomes" id="UP000776983">
    <property type="component" value="Unassembled WGS sequence"/>
</dbReference>
<evidence type="ECO:0000256" key="1">
    <source>
        <dbReference type="SAM" id="Coils"/>
    </source>
</evidence>
<evidence type="ECO:0000313" key="4">
    <source>
        <dbReference type="EMBL" id="MCB5364094.1"/>
    </source>
</evidence>